<name>A0ACC1L4A6_9FUNG</name>
<evidence type="ECO:0000313" key="1">
    <source>
        <dbReference type="EMBL" id="KAJ2800321.1"/>
    </source>
</evidence>
<evidence type="ECO:0000313" key="2">
    <source>
        <dbReference type="Proteomes" id="UP001140087"/>
    </source>
</evidence>
<dbReference type="Proteomes" id="UP001140087">
    <property type="component" value="Unassembled WGS sequence"/>
</dbReference>
<proteinExistence type="predicted"/>
<organism evidence="1 2">
    <name type="scientific">Coemansia helicoidea</name>
    <dbReference type="NCBI Taxonomy" id="1286919"/>
    <lineage>
        <taxon>Eukaryota</taxon>
        <taxon>Fungi</taxon>
        <taxon>Fungi incertae sedis</taxon>
        <taxon>Zoopagomycota</taxon>
        <taxon>Kickxellomycotina</taxon>
        <taxon>Kickxellomycetes</taxon>
        <taxon>Kickxellales</taxon>
        <taxon>Kickxellaceae</taxon>
        <taxon>Coemansia</taxon>
    </lineage>
</organism>
<sequence length="1001" mass="104320">MEARQRLRDLGKHVEQLARQLRPDPPAAAVRSTGDSGQSLGTRGTSEGEARAAVEKLLGGEPSLGPRAALVLPGSAAVAGRRGLITLVDPDDGVAPAAAHDVPTGDSRGELLDRLVAAVAAPLVGVGAAAPPELVQEAGRPDGAWAQWWIDTGAAAADKAGIVRHVGAWFARTVVGEVAPLVAAQGPGSRLEQAVLEYSGGRTPATGAVCWQALAAAAGVLAGRDAATSALRLVVMLLERAATRAGGLAPQQVLELVGPADGQLARGEWGDYLQIACTLPERIANRVDPQSVPAGLRPREYFAWLARAAVDCAAAASVAELWSKLCRVGQTDALCVELAAALVEEARRSDSGQLAALARRAADLPAPFRARAAAGVVRQLDIVGAADDTASRAPFGTVAAQVVAAMVSAQLAADGDSTGARCEAVSALVAPQWTWMGTYQAVVLALQQLAGVYPGLLYDAVEQVVVPQWSAPELVGHAQPTATRRLTALAMMCVGALTPEECRRLSMSAALAQAIPRFLDAPTALVRLAGVVVADAVVSRAPQPGKGEDGDEAGSIDFGLDDMLREAQTAGATAHARASASYITEMRGYAAPIAEQWAPQAAGSGAVVLAGAADYMRTYSGADTAADEHAVLAPRATSLTAEAGLAGAHVKPRKPAFLRDCLAYLRGSGKEGDDGAGIERAQIALFALAECVERAGPKAVEEQWTQIANRVLHLCNRGPESMDAAWDAARKRALVALAVRLPLRLGPFLADRSCDRNLTAADRQLVLSAIATACLQLAGVDGDMDGVPGPAAEAAAPSADQSSDIAGTVVRRSRRLDIQKAGRSSLAPAQRQYASLVGPAFYSPLVAQYGRSDMSTESLDVRRDGGQLARYLNTVAVILHTAGAAPHLLAMNREFWELAKLVRRIPAPHIGESPPVVDALLFGIDVLLDPARALSTPTLAREFSADISDVLRWISSLAERDRLDASAQTHAARIVARLQEIQGDVYRRVAAGDLHQFTSII</sequence>
<accession>A0ACC1L4A6</accession>
<reference evidence="1" key="1">
    <citation type="submission" date="2022-07" db="EMBL/GenBank/DDBJ databases">
        <title>Phylogenomic reconstructions and comparative analyses of Kickxellomycotina fungi.</title>
        <authorList>
            <person name="Reynolds N.K."/>
            <person name="Stajich J.E."/>
            <person name="Barry K."/>
            <person name="Grigoriev I.V."/>
            <person name="Crous P."/>
            <person name="Smith M.E."/>
        </authorList>
    </citation>
    <scope>NUCLEOTIDE SEQUENCE</scope>
    <source>
        <strain evidence="1">BCRC 34780</strain>
    </source>
</reference>
<dbReference type="EMBL" id="JANBUN010000972">
    <property type="protein sequence ID" value="KAJ2800321.1"/>
    <property type="molecule type" value="Genomic_DNA"/>
</dbReference>
<gene>
    <name evidence="1" type="primary">TEL2</name>
    <name evidence="1" type="ORF">H4R21_003224</name>
</gene>
<protein>
    <submittedName>
        <fullName evidence="1">Telomere binding protein</fullName>
    </submittedName>
</protein>
<keyword evidence="2" id="KW-1185">Reference proteome</keyword>
<comment type="caution">
    <text evidence="1">The sequence shown here is derived from an EMBL/GenBank/DDBJ whole genome shotgun (WGS) entry which is preliminary data.</text>
</comment>